<dbReference type="OrthoDB" id="9808959at2"/>
<dbReference type="Pfam" id="PF09669">
    <property type="entry name" value="Phage_pRha"/>
    <property type="match status" value="1"/>
</dbReference>
<proteinExistence type="predicted"/>
<sequence>MTTSLKVVEVFGKRHNHILRDIEKIKHDLPDDAQPIFGLSEYVDPTGRTLPMYQMSRDGFTLLAMGFTGVLANSERRGGDKGQIHFMMVIH</sequence>
<dbReference type="Proteomes" id="UP000006732">
    <property type="component" value="Chromosome"/>
</dbReference>
<dbReference type="HOGENOM" id="CLU_2424320_0_0_7"/>
<name>A1ATQ4_PELPD</name>
<protein>
    <submittedName>
        <fullName evidence="1">Uncharacterized phage-encoded protein-like protein</fullName>
    </submittedName>
</protein>
<dbReference type="AlphaFoldDB" id="A1ATQ4"/>
<evidence type="ECO:0000313" key="2">
    <source>
        <dbReference type="Proteomes" id="UP000006732"/>
    </source>
</evidence>
<evidence type="ECO:0000313" key="1">
    <source>
        <dbReference type="EMBL" id="ABL00725.1"/>
    </source>
</evidence>
<organism evidence="1 2">
    <name type="scientific">Pelobacter propionicus (strain DSM 2379 / NBRC 103807 / OttBd1)</name>
    <dbReference type="NCBI Taxonomy" id="338966"/>
    <lineage>
        <taxon>Bacteria</taxon>
        <taxon>Pseudomonadati</taxon>
        <taxon>Thermodesulfobacteriota</taxon>
        <taxon>Desulfuromonadia</taxon>
        <taxon>Desulfuromonadales</taxon>
        <taxon>Desulfuromonadaceae</taxon>
        <taxon>Pelobacter</taxon>
    </lineage>
</organism>
<keyword evidence="2" id="KW-1185">Reference proteome</keyword>
<reference evidence="1 2" key="1">
    <citation type="submission" date="2006-10" db="EMBL/GenBank/DDBJ databases">
        <title>Complete sequence of chromosome of Pelobacter propionicus DSM 2379.</title>
        <authorList>
            <consortium name="US DOE Joint Genome Institute"/>
            <person name="Copeland A."/>
            <person name="Lucas S."/>
            <person name="Lapidus A."/>
            <person name="Barry K."/>
            <person name="Detter J.C."/>
            <person name="Glavina del Rio T."/>
            <person name="Hammon N."/>
            <person name="Israni S."/>
            <person name="Dalin E."/>
            <person name="Tice H."/>
            <person name="Pitluck S."/>
            <person name="Saunders E."/>
            <person name="Brettin T."/>
            <person name="Bruce D."/>
            <person name="Han C."/>
            <person name="Tapia R."/>
            <person name="Schmutz J."/>
            <person name="Larimer F."/>
            <person name="Land M."/>
            <person name="Hauser L."/>
            <person name="Kyrpides N."/>
            <person name="Kim E."/>
            <person name="Lovley D."/>
            <person name="Richardson P."/>
        </authorList>
    </citation>
    <scope>NUCLEOTIDE SEQUENCE [LARGE SCALE GENOMIC DNA]</scope>
    <source>
        <strain evidence="2">DSM 2379 / NBRC 103807 / OttBd1</strain>
    </source>
</reference>
<dbReference type="EMBL" id="CP000482">
    <property type="protein sequence ID" value="ABL00725.1"/>
    <property type="molecule type" value="Genomic_DNA"/>
</dbReference>
<gene>
    <name evidence="1" type="ordered locus">Ppro_3131</name>
</gene>
<dbReference type="InterPro" id="IPR014054">
    <property type="entry name" value="Phage_regulatory_Rha"/>
</dbReference>
<dbReference type="NCBIfam" id="TIGR02681">
    <property type="entry name" value="phage_pRha"/>
    <property type="match status" value="1"/>
</dbReference>
<dbReference type="eggNOG" id="COG3646">
    <property type="taxonomic scope" value="Bacteria"/>
</dbReference>
<dbReference type="KEGG" id="ppd:Ppro_3131"/>
<accession>A1ATQ4</accession>
<dbReference type="RefSeq" id="WP_011736957.1">
    <property type="nucleotide sequence ID" value="NC_008609.1"/>
</dbReference>